<name>A0A1Z4KM98_ANAVA</name>
<evidence type="ECO:0000313" key="1">
    <source>
        <dbReference type="EMBL" id="BAY70086.1"/>
    </source>
</evidence>
<evidence type="ECO:0000313" key="2">
    <source>
        <dbReference type="Proteomes" id="UP000217507"/>
    </source>
</evidence>
<accession>A0A1Z4KM98</accession>
<sequence length="204" mass="23134">MEQNPYDILGISQAASKAEITKAVAVAMKRKQYPVDVIAKAQKSLMKPEERIIADYLRPILPPIKRFKYSDLSALAESAPTLVILPEFDGLEKAIAQATQEENQEREPLNIPLAELLSEGITACQERRYPKAIKYLEDYCHICQDSHTQAYIQAQMWLIRAYQLGGQLQRAVALCQILVNHPHPQVQTWANKTLPHLSKEMSRV</sequence>
<dbReference type="Proteomes" id="UP000217507">
    <property type="component" value="Chromosome"/>
</dbReference>
<gene>
    <name evidence="1" type="ORF">NIES23_28860</name>
</gene>
<organism evidence="1 2">
    <name type="scientific">Trichormus variabilis NIES-23</name>
    <dbReference type="NCBI Taxonomy" id="1973479"/>
    <lineage>
        <taxon>Bacteria</taxon>
        <taxon>Bacillati</taxon>
        <taxon>Cyanobacteriota</taxon>
        <taxon>Cyanophyceae</taxon>
        <taxon>Nostocales</taxon>
        <taxon>Nostocaceae</taxon>
        <taxon>Trichormus</taxon>
    </lineage>
</organism>
<dbReference type="EMBL" id="AP018216">
    <property type="protein sequence ID" value="BAY70086.1"/>
    <property type="molecule type" value="Genomic_DNA"/>
</dbReference>
<evidence type="ECO:0008006" key="3">
    <source>
        <dbReference type="Google" id="ProtNLM"/>
    </source>
</evidence>
<reference evidence="1 2" key="1">
    <citation type="submission" date="2017-06" db="EMBL/GenBank/DDBJ databases">
        <title>Genome sequencing of cyanobaciteial culture collection at National Institute for Environmental Studies (NIES).</title>
        <authorList>
            <person name="Hirose Y."/>
            <person name="Shimura Y."/>
            <person name="Fujisawa T."/>
            <person name="Nakamura Y."/>
            <person name="Kawachi M."/>
        </authorList>
    </citation>
    <scope>NUCLEOTIDE SEQUENCE [LARGE SCALE GENOMIC DNA]</scope>
    <source>
        <strain evidence="1 2">NIES-23</strain>
    </source>
</reference>
<protein>
    <recommendedName>
        <fullName evidence="3">Heat shock protein DnaJ-like protein</fullName>
    </recommendedName>
</protein>
<proteinExistence type="predicted"/>
<dbReference type="AlphaFoldDB" id="A0A1Z4KM98"/>